<evidence type="ECO:0000256" key="1">
    <source>
        <dbReference type="SAM" id="MobiDB-lite"/>
    </source>
</evidence>
<feature type="compositionally biased region" description="Basic and acidic residues" evidence="1">
    <location>
        <begin position="98"/>
        <end position="114"/>
    </location>
</feature>
<name>A0ABD5YEC1_9EURY</name>
<evidence type="ECO:0000313" key="2">
    <source>
        <dbReference type="EMBL" id="MFC7186807.1"/>
    </source>
</evidence>
<feature type="region of interest" description="Disordered" evidence="1">
    <location>
        <begin position="73"/>
        <end position="129"/>
    </location>
</feature>
<feature type="compositionally biased region" description="Acidic residues" evidence="1">
    <location>
        <begin position="115"/>
        <end position="129"/>
    </location>
</feature>
<gene>
    <name evidence="2" type="ORF">ACFQMK_07880</name>
</gene>
<keyword evidence="3" id="KW-1185">Reference proteome</keyword>
<feature type="compositionally biased region" description="Basic and acidic residues" evidence="1">
    <location>
        <begin position="73"/>
        <end position="82"/>
    </location>
</feature>
<dbReference type="EMBL" id="JBHSZZ010000030">
    <property type="protein sequence ID" value="MFC7186807.1"/>
    <property type="molecule type" value="Genomic_DNA"/>
</dbReference>
<reference evidence="2 3" key="1">
    <citation type="journal article" date="2019" name="Int. J. Syst. Evol. Microbiol.">
        <title>The Global Catalogue of Microorganisms (GCM) 10K type strain sequencing project: providing services to taxonomists for standard genome sequencing and annotation.</title>
        <authorList>
            <consortium name="The Broad Institute Genomics Platform"/>
            <consortium name="The Broad Institute Genome Sequencing Center for Infectious Disease"/>
            <person name="Wu L."/>
            <person name="Ma J."/>
        </authorList>
    </citation>
    <scope>NUCLEOTIDE SEQUENCE [LARGE SCALE GENOMIC DNA]</scope>
    <source>
        <strain evidence="2 3">Q85</strain>
    </source>
</reference>
<evidence type="ECO:0000313" key="3">
    <source>
        <dbReference type="Proteomes" id="UP001596390"/>
    </source>
</evidence>
<evidence type="ECO:0008006" key="4">
    <source>
        <dbReference type="Google" id="ProtNLM"/>
    </source>
</evidence>
<feature type="region of interest" description="Disordered" evidence="1">
    <location>
        <begin position="1"/>
        <end position="31"/>
    </location>
</feature>
<sequence length="129" mass="13110">MNAHDEDEGHAADRIGDRDRIRSEREAERGATMGGFAGAVLGARGGPIGAGIGAFLGGSTGYAVGYALSELEGSRGEPHETTLDDYATDAGAADAPGDDSRDDLGDEGPVRIEVDEADDEAGSEADDGD</sequence>
<feature type="compositionally biased region" description="Low complexity" evidence="1">
    <location>
        <begin position="84"/>
        <end position="95"/>
    </location>
</feature>
<accession>A0ABD5YEC1</accession>
<comment type="caution">
    <text evidence="2">The sequence shown here is derived from an EMBL/GenBank/DDBJ whole genome shotgun (WGS) entry which is preliminary data.</text>
</comment>
<feature type="compositionally biased region" description="Basic and acidic residues" evidence="1">
    <location>
        <begin position="7"/>
        <end position="29"/>
    </location>
</feature>
<protein>
    <recommendedName>
        <fullName evidence="4">Glycine zipper domain-containing protein</fullName>
    </recommendedName>
</protein>
<dbReference type="AlphaFoldDB" id="A0ABD5YEC1"/>
<organism evidence="2 3">
    <name type="scientific">Halorubrum yunnanense</name>
    <dbReference type="NCBI Taxonomy" id="1526162"/>
    <lineage>
        <taxon>Archaea</taxon>
        <taxon>Methanobacteriati</taxon>
        <taxon>Methanobacteriota</taxon>
        <taxon>Stenosarchaea group</taxon>
        <taxon>Halobacteria</taxon>
        <taxon>Halobacteriales</taxon>
        <taxon>Haloferacaceae</taxon>
        <taxon>Halorubrum</taxon>
    </lineage>
</organism>
<proteinExistence type="predicted"/>
<dbReference type="RefSeq" id="WP_267663799.1">
    <property type="nucleotide sequence ID" value="NZ_JAODIX010000030.1"/>
</dbReference>
<dbReference type="Proteomes" id="UP001596390">
    <property type="component" value="Unassembled WGS sequence"/>
</dbReference>